<feature type="signal peptide" evidence="5">
    <location>
        <begin position="1"/>
        <end position="23"/>
    </location>
</feature>
<dbReference type="InterPro" id="IPR018087">
    <property type="entry name" value="Glyco_hydro_5_CS"/>
</dbReference>
<dbReference type="PROSITE" id="PS00659">
    <property type="entry name" value="GLYCOSYL_HYDROL_F5"/>
    <property type="match status" value="1"/>
</dbReference>
<reference evidence="7 8" key="1">
    <citation type="submission" date="2020-03" db="EMBL/GenBank/DDBJ databases">
        <title>Whole genome shotgun sequence of Phytohabitans suffuscus NBRC 105367.</title>
        <authorList>
            <person name="Komaki H."/>
            <person name="Tamura T."/>
        </authorList>
    </citation>
    <scope>NUCLEOTIDE SEQUENCE [LARGE SCALE GENOMIC DNA]</scope>
    <source>
        <strain evidence="7 8">NBRC 105367</strain>
    </source>
</reference>
<evidence type="ECO:0000256" key="3">
    <source>
        <dbReference type="RuleBase" id="RU361153"/>
    </source>
</evidence>
<dbReference type="SUPFAM" id="SSF51445">
    <property type="entry name" value="(Trans)glycosidases"/>
    <property type="match status" value="1"/>
</dbReference>
<feature type="chain" id="PRO_5026331167" description="Glycoside hydrolase family 5 domain-containing protein" evidence="5">
    <location>
        <begin position="24"/>
        <end position="637"/>
    </location>
</feature>
<dbReference type="Pfam" id="PF00150">
    <property type="entry name" value="Cellulase"/>
    <property type="match status" value="1"/>
</dbReference>
<evidence type="ECO:0000256" key="4">
    <source>
        <dbReference type="SAM" id="MobiDB-lite"/>
    </source>
</evidence>
<keyword evidence="8" id="KW-1185">Reference proteome</keyword>
<evidence type="ECO:0000313" key="7">
    <source>
        <dbReference type="EMBL" id="BCB90510.1"/>
    </source>
</evidence>
<gene>
    <name evidence="7" type="ORF">Psuf_078230</name>
</gene>
<accession>A0A6F8YWH0</accession>
<dbReference type="InterPro" id="IPR001547">
    <property type="entry name" value="Glyco_hydro_5"/>
</dbReference>
<name>A0A6F8YWH0_9ACTN</name>
<dbReference type="PANTHER" id="PTHR31263:SF0">
    <property type="entry name" value="CELLULASE FAMILY PROTEIN (AFU_ORTHOLOGUE AFUA_5G14560)"/>
    <property type="match status" value="1"/>
</dbReference>
<dbReference type="InterPro" id="IPR017853">
    <property type="entry name" value="GH"/>
</dbReference>
<organism evidence="7 8">
    <name type="scientific">Phytohabitans suffuscus</name>
    <dbReference type="NCBI Taxonomy" id="624315"/>
    <lineage>
        <taxon>Bacteria</taxon>
        <taxon>Bacillati</taxon>
        <taxon>Actinomycetota</taxon>
        <taxon>Actinomycetes</taxon>
        <taxon>Micromonosporales</taxon>
        <taxon>Micromonosporaceae</taxon>
    </lineage>
</organism>
<evidence type="ECO:0000256" key="1">
    <source>
        <dbReference type="ARBA" id="ARBA00022801"/>
    </source>
</evidence>
<keyword evidence="1 3" id="KW-0378">Hydrolase</keyword>
<dbReference type="EMBL" id="AP022871">
    <property type="protein sequence ID" value="BCB90510.1"/>
    <property type="molecule type" value="Genomic_DNA"/>
</dbReference>
<proteinExistence type="inferred from homology"/>
<protein>
    <recommendedName>
        <fullName evidence="6">Glycoside hydrolase family 5 domain-containing protein</fullName>
    </recommendedName>
</protein>
<dbReference type="AlphaFoldDB" id="A0A6F8YWH0"/>
<dbReference type="GO" id="GO:0004553">
    <property type="term" value="F:hydrolase activity, hydrolyzing O-glycosyl compounds"/>
    <property type="evidence" value="ECO:0007669"/>
    <property type="project" value="InterPro"/>
</dbReference>
<comment type="similarity">
    <text evidence="3">Belongs to the glycosyl hydrolase 5 (cellulase A) family.</text>
</comment>
<dbReference type="GO" id="GO:0000272">
    <property type="term" value="P:polysaccharide catabolic process"/>
    <property type="evidence" value="ECO:0007669"/>
    <property type="project" value="InterPro"/>
</dbReference>
<dbReference type="KEGG" id="psuu:Psuf_078230"/>
<evidence type="ECO:0000259" key="6">
    <source>
        <dbReference type="Pfam" id="PF00150"/>
    </source>
</evidence>
<feature type="domain" description="Glycoside hydrolase family 5" evidence="6">
    <location>
        <begin position="105"/>
        <end position="401"/>
    </location>
</feature>
<keyword evidence="5" id="KW-0732">Signal</keyword>
<reference evidence="7 8" key="2">
    <citation type="submission" date="2020-03" db="EMBL/GenBank/DDBJ databases">
        <authorList>
            <person name="Ichikawa N."/>
            <person name="Kimura A."/>
            <person name="Kitahashi Y."/>
            <person name="Uohara A."/>
        </authorList>
    </citation>
    <scope>NUCLEOTIDE SEQUENCE [LARGE SCALE GENOMIC DNA]</scope>
    <source>
        <strain evidence="7 8">NBRC 105367</strain>
    </source>
</reference>
<dbReference type="RefSeq" id="WP_173162853.1">
    <property type="nucleotide sequence ID" value="NZ_AP022871.1"/>
</dbReference>
<feature type="region of interest" description="Disordered" evidence="4">
    <location>
        <begin position="68"/>
        <end position="98"/>
    </location>
</feature>
<dbReference type="Proteomes" id="UP000503011">
    <property type="component" value="Chromosome"/>
</dbReference>
<evidence type="ECO:0000256" key="5">
    <source>
        <dbReference type="SAM" id="SignalP"/>
    </source>
</evidence>
<dbReference type="PANTHER" id="PTHR31263">
    <property type="entry name" value="CELLULASE FAMILY PROTEIN (AFU_ORTHOLOGUE AFUA_5G14560)"/>
    <property type="match status" value="1"/>
</dbReference>
<keyword evidence="2 3" id="KW-0326">Glycosidase</keyword>
<evidence type="ECO:0000256" key="2">
    <source>
        <dbReference type="ARBA" id="ARBA00023295"/>
    </source>
</evidence>
<evidence type="ECO:0000313" key="8">
    <source>
        <dbReference type="Proteomes" id="UP000503011"/>
    </source>
</evidence>
<dbReference type="Gene3D" id="3.20.20.80">
    <property type="entry name" value="Glycosidases"/>
    <property type="match status" value="1"/>
</dbReference>
<sequence>MVPGRLVLVSVVVLALVAPPALAGPGSAAAGAGAGVGPAAAAWVPPLSTRGRYIVDANGDRFKLRSGNWHGASGTWTGSGDPELDANHHAGENSGRVPLGLDRAPMSQIVAGFREIGVNSVRLPFSNEMLRDTRPVTDAAVAANPQLRGRTPLGVYDAVVAALTDADLAVILNNHTNTTRWCCGVDGNERWNASQSAAAWEDDWLFMARRYRANPRVVGADLYNEVRRSVWDDPNWGRGDAHDWFAASQRAGERILAEANPDLLIVVEGVNWVGIPVDGFFHERPTLAPARWLSHTLTTSGKLVYSAHFYDYTGPNHSGATSLGETSDPRYRDLSRAELHDVLYRQAMFVAAEAERHFTAPVWVSEFGVGGRAETGQKQRAWFGNFVDYLIATDADFAYWPLVGWHDDRTGNGWALLHWDRAGGRMGLYDGDDWRAADWTRLVGHAGRTGRVDPVPRWSMLSPDHGDFVQSARLRARPDWDPGARKAACPDGQRLAGLSHTGNRALCTDSGAPGLWPPSAGYEVVVDERHVPPGGDWASGYTKLQCPQGSFLVGYAVRGAAVSSALCAASGGAFPAGGRTVWFDRGDNRPAGARGGDFANGHYKGQCADDEYAAGIAYTGRLGSRRTPDALYCRKLR</sequence>